<dbReference type="Gene3D" id="1.10.260.40">
    <property type="entry name" value="lambda repressor-like DNA-binding domains"/>
    <property type="match status" value="1"/>
</dbReference>
<dbReference type="PANTHER" id="PTHR30146:SF109">
    <property type="entry name" value="HTH-TYPE TRANSCRIPTIONAL REGULATOR GALS"/>
    <property type="match status" value="1"/>
</dbReference>
<dbReference type="InterPro" id="IPR028082">
    <property type="entry name" value="Peripla_BP_I"/>
</dbReference>
<dbReference type="InterPro" id="IPR010982">
    <property type="entry name" value="Lambda_DNA-bd_dom_sf"/>
</dbReference>
<comment type="caution">
    <text evidence="5">The sequence shown here is derived from an EMBL/GenBank/DDBJ whole genome shotgun (WGS) entry which is preliminary data.</text>
</comment>
<dbReference type="InterPro" id="IPR001761">
    <property type="entry name" value="Peripla_BP/Lac1_sug-bd_dom"/>
</dbReference>
<evidence type="ECO:0000313" key="6">
    <source>
        <dbReference type="Proteomes" id="UP001469365"/>
    </source>
</evidence>
<dbReference type="CDD" id="cd19975">
    <property type="entry name" value="PBP1_CcpA-like"/>
    <property type="match status" value="1"/>
</dbReference>
<dbReference type="PROSITE" id="PS00356">
    <property type="entry name" value="HTH_LACI_1"/>
    <property type="match status" value="1"/>
</dbReference>
<dbReference type="Gene3D" id="3.40.50.2300">
    <property type="match status" value="2"/>
</dbReference>
<name>A0ABU9DN67_9BACL</name>
<feature type="domain" description="HTH lacI-type" evidence="4">
    <location>
        <begin position="7"/>
        <end position="61"/>
    </location>
</feature>
<organism evidence="5 6">
    <name type="scientific">Paenibacillus filicis</name>
    <dbReference type="NCBI Taxonomy" id="669464"/>
    <lineage>
        <taxon>Bacteria</taxon>
        <taxon>Bacillati</taxon>
        <taxon>Bacillota</taxon>
        <taxon>Bacilli</taxon>
        <taxon>Bacillales</taxon>
        <taxon>Paenibacillaceae</taxon>
        <taxon>Paenibacillus</taxon>
    </lineage>
</organism>
<dbReference type="Pfam" id="PF00356">
    <property type="entry name" value="LacI"/>
    <property type="match status" value="1"/>
</dbReference>
<reference evidence="5 6" key="1">
    <citation type="submission" date="2024-04" db="EMBL/GenBank/DDBJ databases">
        <title>draft genome sequnece of Paenibacillus filicis.</title>
        <authorList>
            <person name="Kim D.-U."/>
        </authorList>
    </citation>
    <scope>NUCLEOTIDE SEQUENCE [LARGE SCALE GENOMIC DNA]</scope>
    <source>
        <strain evidence="5 6">KACC14197</strain>
    </source>
</reference>
<accession>A0ABU9DN67</accession>
<dbReference type="PRINTS" id="PR00036">
    <property type="entry name" value="HTHLACI"/>
</dbReference>
<evidence type="ECO:0000256" key="1">
    <source>
        <dbReference type="ARBA" id="ARBA00023015"/>
    </source>
</evidence>
<sequence length="340" mass="36985">MKPTHSATIKDVAKKAKVSIATVSRVLNNLTGYSDKTRQKVMEAIKETNYQPNAIARGLINKRTQTIGVLLPKVSVQFSSDILQGIGEYAQSHDYSVIVCNTDADGSRTLKYLQVLREKQVDGIIYTSEVLKPEYYEVIQAMKIPVVLVASESPYASVPYVKVNDWQASYDAVTYLIGKGHRRIAMISGTEKDPIAGRPRVQGYLKALADHGIPFDSKYLVHGNFLFDGGYRGMEEILQKAPEVTAVFAASDETALGVLSAAAKHGVKVPQDLSLVGYDNVKLAQMSVPALTTVQQPLFAMGQVAAAKLISMIMTGVVAENQLVPHSIVERETVGTIGND</sequence>
<dbReference type="Pfam" id="PF00532">
    <property type="entry name" value="Peripla_BP_1"/>
    <property type="match status" value="1"/>
</dbReference>
<dbReference type="InterPro" id="IPR000843">
    <property type="entry name" value="HTH_LacI"/>
</dbReference>
<keyword evidence="2 5" id="KW-0238">DNA-binding</keyword>
<dbReference type="EMBL" id="JBBPCC010000014">
    <property type="protein sequence ID" value="MEK8130311.1"/>
    <property type="molecule type" value="Genomic_DNA"/>
</dbReference>
<evidence type="ECO:0000313" key="5">
    <source>
        <dbReference type="EMBL" id="MEK8130311.1"/>
    </source>
</evidence>
<proteinExistence type="predicted"/>
<dbReference type="PROSITE" id="PS50932">
    <property type="entry name" value="HTH_LACI_2"/>
    <property type="match status" value="1"/>
</dbReference>
<dbReference type="Proteomes" id="UP001469365">
    <property type="component" value="Unassembled WGS sequence"/>
</dbReference>
<keyword evidence="1" id="KW-0805">Transcription regulation</keyword>
<dbReference type="GO" id="GO:0003677">
    <property type="term" value="F:DNA binding"/>
    <property type="evidence" value="ECO:0007669"/>
    <property type="project" value="UniProtKB-KW"/>
</dbReference>
<dbReference type="SMART" id="SM00354">
    <property type="entry name" value="HTH_LACI"/>
    <property type="match status" value="1"/>
</dbReference>
<gene>
    <name evidence="5" type="ORF">WMW72_20610</name>
</gene>
<dbReference type="SUPFAM" id="SSF47413">
    <property type="entry name" value="lambda repressor-like DNA-binding domains"/>
    <property type="match status" value="1"/>
</dbReference>
<dbReference type="SUPFAM" id="SSF53822">
    <property type="entry name" value="Periplasmic binding protein-like I"/>
    <property type="match status" value="1"/>
</dbReference>
<evidence type="ECO:0000259" key="4">
    <source>
        <dbReference type="PROSITE" id="PS50932"/>
    </source>
</evidence>
<evidence type="ECO:0000256" key="2">
    <source>
        <dbReference type="ARBA" id="ARBA00023125"/>
    </source>
</evidence>
<keyword evidence="3" id="KW-0804">Transcription</keyword>
<evidence type="ECO:0000256" key="3">
    <source>
        <dbReference type="ARBA" id="ARBA00023163"/>
    </source>
</evidence>
<dbReference type="RefSeq" id="WP_341417578.1">
    <property type="nucleotide sequence ID" value="NZ_JBBPCC010000014.1"/>
</dbReference>
<dbReference type="PANTHER" id="PTHR30146">
    <property type="entry name" value="LACI-RELATED TRANSCRIPTIONAL REPRESSOR"/>
    <property type="match status" value="1"/>
</dbReference>
<keyword evidence="6" id="KW-1185">Reference proteome</keyword>
<protein>
    <submittedName>
        <fullName evidence="5">LacI family DNA-binding transcriptional regulator</fullName>
    </submittedName>
</protein>
<dbReference type="CDD" id="cd01392">
    <property type="entry name" value="HTH_LacI"/>
    <property type="match status" value="1"/>
</dbReference>